<dbReference type="GO" id="GO:0051301">
    <property type="term" value="P:cell division"/>
    <property type="evidence" value="ECO:0007669"/>
    <property type="project" value="UniProtKB-UniRule"/>
</dbReference>
<feature type="domain" description="Chromosome segregation protein Spc25 C-terminal" evidence="11">
    <location>
        <begin position="174"/>
        <end position="241"/>
    </location>
</feature>
<evidence type="ECO:0000256" key="10">
    <source>
        <dbReference type="SAM" id="Coils"/>
    </source>
</evidence>
<evidence type="ECO:0000256" key="9">
    <source>
        <dbReference type="RuleBase" id="RU367150"/>
    </source>
</evidence>
<dbReference type="GO" id="GO:0005634">
    <property type="term" value="C:nucleus"/>
    <property type="evidence" value="ECO:0007669"/>
    <property type="project" value="UniProtKB-SubCell"/>
</dbReference>
<comment type="function">
    <text evidence="9">Acts as a component of the essential kinetochore-associated NDC80 complex, which is required for chromosome segregation and spindle checkpoint activity.</text>
</comment>
<keyword evidence="5 9" id="KW-0995">Kinetochore</keyword>
<evidence type="ECO:0000256" key="1">
    <source>
        <dbReference type="ARBA" id="ARBA00006379"/>
    </source>
</evidence>
<keyword evidence="8 9" id="KW-0137">Centromere</keyword>
<comment type="subunit">
    <text evidence="9">Component of the NDC80 complex.</text>
</comment>
<evidence type="ECO:0000256" key="5">
    <source>
        <dbReference type="ARBA" id="ARBA00022838"/>
    </source>
</evidence>
<comment type="similarity">
    <text evidence="1 9">Belongs to the SPC25 family.</text>
</comment>
<evidence type="ECO:0000313" key="12">
    <source>
        <dbReference type="EMBL" id="SJL13373.1"/>
    </source>
</evidence>
<keyword evidence="4 9" id="KW-0498">Mitosis</keyword>
<evidence type="ECO:0000256" key="4">
    <source>
        <dbReference type="ARBA" id="ARBA00022776"/>
    </source>
</evidence>
<organism evidence="12 13">
    <name type="scientific">Armillaria ostoyae</name>
    <name type="common">Armillaria root rot fungus</name>
    <dbReference type="NCBI Taxonomy" id="47428"/>
    <lineage>
        <taxon>Eukaryota</taxon>
        <taxon>Fungi</taxon>
        <taxon>Dikarya</taxon>
        <taxon>Basidiomycota</taxon>
        <taxon>Agaricomycotina</taxon>
        <taxon>Agaricomycetes</taxon>
        <taxon>Agaricomycetidae</taxon>
        <taxon>Agaricales</taxon>
        <taxon>Marasmiineae</taxon>
        <taxon>Physalacriaceae</taxon>
        <taxon>Armillaria</taxon>
    </lineage>
</organism>
<dbReference type="PANTHER" id="PTHR14281:SF0">
    <property type="entry name" value="KINETOCHORE PROTEIN SPC25"/>
    <property type="match status" value="1"/>
</dbReference>
<evidence type="ECO:0000256" key="3">
    <source>
        <dbReference type="ARBA" id="ARBA00022618"/>
    </source>
</evidence>
<dbReference type="Pfam" id="PF08234">
    <property type="entry name" value="Spindle_Spc25"/>
    <property type="match status" value="1"/>
</dbReference>
<evidence type="ECO:0000256" key="7">
    <source>
        <dbReference type="ARBA" id="ARBA00023306"/>
    </source>
</evidence>
<evidence type="ECO:0000256" key="8">
    <source>
        <dbReference type="ARBA" id="ARBA00023328"/>
    </source>
</evidence>
<evidence type="ECO:0000313" key="13">
    <source>
        <dbReference type="Proteomes" id="UP000219338"/>
    </source>
</evidence>
<keyword evidence="2 9" id="KW-0158">Chromosome</keyword>
<keyword evidence="6 10" id="KW-0175">Coiled coil</keyword>
<keyword evidence="9" id="KW-0539">Nucleus</keyword>
<keyword evidence="3 9" id="KW-0132">Cell division</keyword>
<reference evidence="13" key="1">
    <citation type="journal article" date="2017" name="Nat. Ecol. Evol.">
        <title>Genome expansion and lineage-specific genetic innovations in the forest pathogenic fungi Armillaria.</title>
        <authorList>
            <person name="Sipos G."/>
            <person name="Prasanna A.N."/>
            <person name="Walter M.C."/>
            <person name="O'Connor E."/>
            <person name="Balint B."/>
            <person name="Krizsan K."/>
            <person name="Kiss B."/>
            <person name="Hess J."/>
            <person name="Varga T."/>
            <person name="Slot J."/>
            <person name="Riley R."/>
            <person name="Boka B."/>
            <person name="Rigling D."/>
            <person name="Barry K."/>
            <person name="Lee J."/>
            <person name="Mihaltcheva S."/>
            <person name="LaButti K."/>
            <person name="Lipzen A."/>
            <person name="Waldron R."/>
            <person name="Moloney N.M."/>
            <person name="Sperisen C."/>
            <person name="Kredics L."/>
            <person name="Vagvoelgyi C."/>
            <person name="Patrignani A."/>
            <person name="Fitzpatrick D."/>
            <person name="Nagy I."/>
            <person name="Doyle S."/>
            <person name="Anderson J.B."/>
            <person name="Grigoriev I.V."/>
            <person name="Gueldener U."/>
            <person name="Muensterkoetter M."/>
            <person name="Nagy L.G."/>
        </authorList>
    </citation>
    <scope>NUCLEOTIDE SEQUENCE [LARGE SCALE GENOMIC DNA]</scope>
    <source>
        <strain evidence="13">C18/9</strain>
    </source>
</reference>
<protein>
    <recommendedName>
        <fullName evidence="9">Kinetochore protein SPC25</fullName>
    </recommendedName>
</protein>
<dbReference type="OrthoDB" id="4056921at2759"/>
<dbReference type="PANTHER" id="PTHR14281">
    <property type="entry name" value="KINETOCHORE PROTEIN SPC25-RELATED"/>
    <property type="match status" value="1"/>
</dbReference>
<dbReference type="Proteomes" id="UP000219338">
    <property type="component" value="Unassembled WGS sequence"/>
</dbReference>
<accession>A0A284RX91</accession>
<sequence length="247" mass="28329">MANGFRVPQIDLGAVLQADHPVIDLRLESYENETRNFLQNLARFKDLAITQETEERAAFAAETKRLVEKSKEIEAETNQCKVREIELLADLAREAQERKDAEYSVATFRRQLASLKEKCTAIDGELEEYRAITANLEREREKERSTLQAHASSVQPDYQAVERILGLTIEGIDKEQQLLVRFKHIDLNYLEKEFSFVLDVSGPGYKVLTSSPPLPQLPFLVEELNLTKDIYAFIHAMRQAYVKLTRG</sequence>
<evidence type="ECO:0000256" key="6">
    <source>
        <dbReference type="ARBA" id="ARBA00023054"/>
    </source>
</evidence>
<proteinExistence type="inferred from homology"/>
<dbReference type="GO" id="GO:0007059">
    <property type="term" value="P:chromosome segregation"/>
    <property type="evidence" value="ECO:0007669"/>
    <property type="project" value="InterPro"/>
</dbReference>
<comment type="subcellular location">
    <subcellularLocation>
        <location evidence="9">Nucleus</location>
    </subcellularLocation>
    <subcellularLocation>
        <location evidence="9">Chromosome</location>
        <location evidence="9">Centromere</location>
        <location evidence="9">Kinetochore</location>
    </subcellularLocation>
</comment>
<dbReference type="InterPro" id="IPR013255">
    <property type="entry name" value="Spc25_C"/>
</dbReference>
<dbReference type="OMA" id="HEDQRMK"/>
<keyword evidence="13" id="KW-1185">Reference proteome</keyword>
<feature type="coiled-coil region" evidence="10">
    <location>
        <begin position="98"/>
        <end position="146"/>
    </location>
</feature>
<name>A0A284RX91_ARMOS</name>
<dbReference type="EMBL" id="FUEG01000020">
    <property type="protein sequence ID" value="SJL13373.1"/>
    <property type="molecule type" value="Genomic_DNA"/>
</dbReference>
<evidence type="ECO:0000256" key="2">
    <source>
        <dbReference type="ARBA" id="ARBA00022454"/>
    </source>
</evidence>
<dbReference type="STRING" id="47428.A0A284RX91"/>
<dbReference type="Gene3D" id="3.30.457.50">
    <property type="entry name" value="Chromosome segregation protein Spc25"/>
    <property type="match status" value="1"/>
</dbReference>
<evidence type="ECO:0000259" key="11">
    <source>
        <dbReference type="Pfam" id="PF08234"/>
    </source>
</evidence>
<keyword evidence="7 9" id="KW-0131">Cell cycle</keyword>
<dbReference type="AlphaFoldDB" id="A0A284RX91"/>
<dbReference type="CDD" id="cd23784">
    <property type="entry name" value="RWD_Spc25"/>
    <property type="match status" value="1"/>
</dbReference>
<dbReference type="GO" id="GO:0031262">
    <property type="term" value="C:Ndc80 complex"/>
    <property type="evidence" value="ECO:0007669"/>
    <property type="project" value="InterPro"/>
</dbReference>
<dbReference type="InterPro" id="IPR045143">
    <property type="entry name" value="Spc25"/>
</dbReference>
<gene>
    <name evidence="12" type="ORF">ARMOST_16815</name>
</gene>